<feature type="compositionally biased region" description="Basic and acidic residues" evidence="1">
    <location>
        <begin position="408"/>
        <end position="430"/>
    </location>
</feature>
<dbReference type="RefSeq" id="XP_038052478.1">
    <property type="nucleotide sequence ID" value="XM_038196550.1"/>
</dbReference>
<dbReference type="EnsemblMetazoa" id="XM_038196550.1">
    <property type="protein sequence ID" value="XP_038052478.1"/>
    <property type="gene ID" value="LOC119725190"/>
</dbReference>
<dbReference type="PANTHER" id="PTHR15863:SF2">
    <property type="entry name" value="MRN COMPLEX-INTERACTING PROTEIN"/>
    <property type="match status" value="1"/>
</dbReference>
<keyword evidence="4" id="KW-1185">Reference proteome</keyword>
<name>A0A913ZL00_PATMI</name>
<feature type="compositionally biased region" description="Basic and acidic residues" evidence="1">
    <location>
        <begin position="263"/>
        <end position="275"/>
    </location>
</feature>
<dbReference type="InterPro" id="IPR049472">
    <property type="entry name" value="MRNIP_N"/>
</dbReference>
<dbReference type="PANTHER" id="PTHR15863">
    <property type="entry name" value="MRN COMPLEX-INTERACTING PROTEIN"/>
    <property type="match status" value="1"/>
</dbReference>
<dbReference type="OMA" id="CTASSEW"/>
<dbReference type="Pfam" id="PF15749">
    <property type="entry name" value="MRNIP"/>
    <property type="match status" value="1"/>
</dbReference>
<reference evidence="3" key="1">
    <citation type="submission" date="2022-11" db="UniProtKB">
        <authorList>
            <consortium name="EnsemblMetazoa"/>
        </authorList>
    </citation>
    <scope>IDENTIFICATION</scope>
</reference>
<dbReference type="GeneID" id="119725190"/>
<organism evidence="3 4">
    <name type="scientific">Patiria miniata</name>
    <name type="common">Bat star</name>
    <name type="synonym">Asterina miniata</name>
    <dbReference type="NCBI Taxonomy" id="46514"/>
    <lineage>
        <taxon>Eukaryota</taxon>
        <taxon>Metazoa</taxon>
        <taxon>Echinodermata</taxon>
        <taxon>Eleutherozoa</taxon>
        <taxon>Asterozoa</taxon>
        <taxon>Asteroidea</taxon>
        <taxon>Valvatacea</taxon>
        <taxon>Valvatida</taxon>
        <taxon>Asterinidae</taxon>
        <taxon>Patiria</taxon>
    </lineage>
</organism>
<feature type="compositionally biased region" description="Basic and acidic residues" evidence="1">
    <location>
        <begin position="87"/>
        <end position="101"/>
    </location>
</feature>
<feature type="compositionally biased region" description="Polar residues" evidence="1">
    <location>
        <begin position="184"/>
        <end position="212"/>
    </location>
</feature>
<sequence>MPQEFHVVRCYACQIFQVQQVKKISKWVCKMCGEKQSLKKEYGRGSGQDCRRHVQRLNMTAGEYGNVGRGTQDSFQEQGHGFAHGSLEGDHRTPAESRQKSCFENPKPETSLSRWQAFVADDDNTDEISTQDDDLLPQLGNAEITLSRPVHQGRGGKRYGGWKSRRKRKREDFDQDIDVDSMTAIHQNRKSPVSATPQNRPAFSCSSKASSFQDREDIFPSPPKSLHRPPETAQQFSNVADTDRVQTGKVQVKNGTPGPNRSWNDKTEDTAVREVSKKHRPAETGQSATSKWGQFLQDSDDKNEDIIDNRGPAESGCTASSEWGQFLQDSEDINVDGNEDIIDNRGPAESGCTASSKWGQFLQDSEDINDDENENMIDNRGHVANPISEFKDTYPTPALVHTAAVLRDRQSTDQSHHTEDLIDNRGHVAKDTTQQIEDTYTPYAHLNSTKFPNNRQSTDPIQPVMCHETSVQGHRLDRTKAQGRKKVAQSSENKSCLQTELQKNVFSLEDEDLLDEVFQENW</sequence>
<feature type="domain" description="MRN complex-interacting protein N-terminal" evidence="2">
    <location>
        <begin position="7"/>
        <end position="118"/>
    </location>
</feature>
<dbReference type="OrthoDB" id="5960226at2759"/>
<proteinExistence type="predicted"/>
<dbReference type="AlphaFoldDB" id="A0A913ZL00"/>
<accession>A0A913ZL00</accession>
<dbReference type="Proteomes" id="UP000887568">
    <property type="component" value="Unplaced"/>
</dbReference>
<feature type="region of interest" description="Disordered" evidence="1">
    <location>
        <begin position="148"/>
        <end position="290"/>
    </location>
</feature>
<evidence type="ECO:0000313" key="4">
    <source>
        <dbReference type="Proteomes" id="UP000887568"/>
    </source>
</evidence>
<dbReference type="InterPro" id="IPR032739">
    <property type="entry name" value="MRNIP"/>
</dbReference>
<dbReference type="GO" id="GO:0005634">
    <property type="term" value="C:nucleus"/>
    <property type="evidence" value="ECO:0007669"/>
    <property type="project" value="TreeGrafter"/>
</dbReference>
<evidence type="ECO:0000313" key="3">
    <source>
        <dbReference type="EnsemblMetazoa" id="XP_038052478.1"/>
    </source>
</evidence>
<evidence type="ECO:0000259" key="2">
    <source>
        <dbReference type="Pfam" id="PF15749"/>
    </source>
</evidence>
<evidence type="ECO:0000256" key="1">
    <source>
        <dbReference type="SAM" id="MobiDB-lite"/>
    </source>
</evidence>
<feature type="region of interest" description="Disordered" evidence="1">
    <location>
        <begin position="408"/>
        <end position="433"/>
    </location>
</feature>
<feature type="region of interest" description="Disordered" evidence="1">
    <location>
        <begin position="71"/>
        <end position="109"/>
    </location>
</feature>
<dbReference type="GO" id="GO:0007095">
    <property type="term" value="P:mitotic G2 DNA damage checkpoint signaling"/>
    <property type="evidence" value="ECO:0007669"/>
    <property type="project" value="TreeGrafter"/>
</dbReference>
<feature type="compositionally biased region" description="Polar residues" evidence="1">
    <location>
        <begin position="253"/>
        <end position="262"/>
    </location>
</feature>
<feature type="region of interest" description="Disordered" evidence="1">
    <location>
        <begin position="472"/>
        <end position="491"/>
    </location>
</feature>
<protein>
    <recommendedName>
        <fullName evidence="2">MRN complex-interacting protein N-terminal domain-containing protein</fullName>
    </recommendedName>
</protein>
<dbReference type="GO" id="GO:0003682">
    <property type="term" value="F:chromatin binding"/>
    <property type="evidence" value="ECO:0007669"/>
    <property type="project" value="TreeGrafter"/>
</dbReference>